<keyword evidence="2" id="KW-1185">Reference proteome</keyword>
<dbReference type="Proteomes" id="UP000008068">
    <property type="component" value="Unassembled WGS sequence"/>
</dbReference>
<reference evidence="2" key="1">
    <citation type="submission" date="2011-07" db="EMBL/GenBank/DDBJ databases">
        <authorList>
            <consortium name="Caenorhabditis brenneri Sequencing and Analysis Consortium"/>
            <person name="Wilson R.K."/>
        </authorList>
    </citation>
    <scope>NUCLEOTIDE SEQUENCE [LARGE SCALE GENOMIC DNA]</scope>
    <source>
        <strain evidence="2">PB2801</strain>
    </source>
</reference>
<name>G0P917_CAEBE</name>
<organism evidence="2">
    <name type="scientific">Caenorhabditis brenneri</name>
    <name type="common">Nematode worm</name>
    <dbReference type="NCBI Taxonomy" id="135651"/>
    <lineage>
        <taxon>Eukaryota</taxon>
        <taxon>Metazoa</taxon>
        <taxon>Ecdysozoa</taxon>
        <taxon>Nematoda</taxon>
        <taxon>Chromadorea</taxon>
        <taxon>Rhabditida</taxon>
        <taxon>Rhabditina</taxon>
        <taxon>Rhabditomorpha</taxon>
        <taxon>Rhabditoidea</taxon>
        <taxon>Rhabditidae</taxon>
        <taxon>Peloderinae</taxon>
        <taxon>Caenorhabditis</taxon>
    </lineage>
</organism>
<dbReference type="EMBL" id="GL380143">
    <property type="protein sequence ID" value="EGT48087.1"/>
    <property type="molecule type" value="Genomic_DNA"/>
</dbReference>
<dbReference type="InParanoid" id="G0P917"/>
<accession>G0P917</accession>
<protein>
    <submittedName>
        <fullName evidence="1">Uncharacterized protein</fullName>
    </submittedName>
</protein>
<proteinExistence type="predicted"/>
<evidence type="ECO:0000313" key="1">
    <source>
        <dbReference type="EMBL" id="EGT48087.1"/>
    </source>
</evidence>
<evidence type="ECO:0000313" key="2">
    <source>
        <dbReference type="Proteomes" id="UP000008068"/>
    </source>
</evidence>
<dbReference type="AlphaFoldDB" id="G0P917"/>
<sequence>MSIVNRPPMEHIPLFKGTSQDTKELTLLDFLCKELE</sequence>
<gene>
    <name evidence="1" type="ORF">CAEBREN_29489</name>
</gene>
<dbReference type="HOGENOM" id="CLU_3360183_0_0_1"/>